<comment type="caution">
    <text evidence="1">The sequence shown here is derived from an EMBL/GenBank/DDBJ whole genome shotgun (WGS) entry which is preliminary data.</text>
</comment>
<sequence length="87" mass="9189">MGPASAAHGPMFLSCGEACYCEKLISPGVDAASVQRQVWPLLLRIERTGRSVTNGLLVKPNYSLERGVILAGRLSSSLDPSSGFPAE</sequence>
<dbReference type="Proteomes" id="UP000325313">
    <property type="component" value="Unassembled WGS sequence"/>
</dbReference>
<gene>
    <name evidence="1" type="ORF">PGT21_027766</name>
    <name evidence="2" type="ORF">PGTUg99_006072</name>
</gene>
<dbReference type="EMBL" id="VSWC01000054">
    <property type="protein sequence ID" value="KAA1100018.1"/>
    <property type="molecule type" value="Genomic_DNA"/>
</dbReference>
<reference evidence="3 4" key="1">
    <citation type="submission" date="2019-05" db="EMBL/GenBank/DDBJ databases">
        <title>Emergence of the Ug99 lineage of the wheat stem rust pathogen through somatic hybridization.</title>
        <authorList>
            <person name="Li F."/>
            <person name="Upadhyaya N.M."/>
            <person name="Sperschneider J."/>
            <person name="Matny O."/>
            <person name="Nguyen-Phuc H."/>
            <person name="Mago R."/>
            <person name="Raley C."/>
            <person name="Miller M.E."/>
            <person name="Silverstein K.A.T."/>
            <person name="Henningsen E."/>
            <person name="Hirsch C.D."/>
            <person name="Visser B."/>
            <person name="Pretorius Z.A."/>
            <person name="Steffenson B.J."/>
            <person name="Schwessinger B."/>
            <person name="Dodds P.N."/>
            <person name="Figueroa M."/>
        </authorList>
    </citation>
    <scope>NUCLEOTIDE SEQUENCE [LARGE SCALE GENOMIC DNA]</scope>
    <source>
        <strain evidence="1">21-0</strain>
        <strain evidence="2 4">Ug99</strain>
    </source>
</reference>
<evidence type="ECO:0000313" key="1">
    <source>
        <dbReference type="EMBL" id="KAA1100018.1"/>
    </source>
</evidence>
<organism evidence="1 3">
    <name type="scientific">Puccinia graminis f. sp. tritici</name>
    <dbReference type="NCBI Taxonomy" id="56615"/>
    <lineage>
        <taxon>Eukaryota</taxon>
        <taxon>Fungi</taxon>
        <taxon>Dikarya</taxon>
        <taxon>Basidiomycota</taxon>
        <taxon>Pucciniomycotina</taxon>
        <taxon>Pucciniomycetes</taxon>
        <taxon>Pucciniales</taxon>
        <taxon>Pucciniaceae</taxon>
        <taxon>Puccinia</taxon>
    </lineage>
</organism>
<keyword evidence="3" id="KW-1185">Reference proteome</keyword>
<dbReference type="AlphaFoldDB" id="A0A5B0PHU3"/>
<dbReference type="Proteomes" id="UP000324748">
    <property type="component" value="Unassembled WGS sequence"/>
</dbReference>
<proteinExistence type="predicted"/>
<dbReference type="EMBL" id="VDEP01000144">
    <property type="protein sequence ID" value="KAA1128092.1"/>
    <property type="molecule type" value="Genomic_DNA"/>
</dbReference>
<name>A0A5B0PHU3_PUCGR</name>
<evidence type="ECO:0000313" key="3">
    <source>
        <dbReference type="Proteomes" id="UP000324748"/>
    </source>
</evidence>
<protein>
    <submittedName>
        <fullName evidence="1">Uncharacterized protein</fullName>
    </submittedName>
</protein>
<evidence type="ECO:0000313" key="4">
    <source>
        <dbReference type="Proteomes" id="UP000325313"/>
    </source>
</evidence>
<evidence type="ECO:0000313" key="2">
    <source>
        <dbReference type="EMBL" id="KAA1128092.1"/>
    </source>
</evidence>
<accession>A0A5B0PHU3</accession>